<dbReference type="EMBL" id="JAMZMK010009694">
    <property type="protein sequence ID" value="KAI7734540.1"/>
    <property type="molecule type" value="Genomic_DNA"/>
</dbReference>
<accession>A0AAD5C4C7</accession>
<feature type="compositionally biased region" description="Low complexity" evidence="1">
    <location>
        <begin position="1"/>
        <end position="15"/>
    </location>
</feature>
<proteinExistence type="predicted"/>
<sequence>MENMKQQTGGSSSTSFTETLFGPKDGRSSSSGIFGSAFGPSSTGVGHTGSSNKQSFGNPKESRTDCKTQQVTETAYSSSIYYGGQDVYPPTNNNNCPHRAGHRGGGDAYPNGSSAARGNWWQGSLYY</sequence>
<protein>
    <submittedName>
        <fullName evidence="2">Uncharacterized protein</fullName>
    </submittedName>
</protein>
<evidence type="ECO:0000256" key="1">
    <source>
        <dbReference type="SAM" id="MobiDB-lite"/>
    </source>
</evidence>
<evidence type="ECO:0000313" key="3">
    <source>
        <dbReference type="Proteomes" id="UP001206925"/>
    </source>
</evidence>
<feature type="compositionally biased region" description="Low complexity" evidence="1">
    <location>
        <begin position="28"/>
        <end position="42"/>
    </location>
</feature>
<feature type="compositionally biased region" description="Polar residues" evidence="1">
    <location>
        <begin position="43"/>
        <end position="57"/>
    </location>
</feature>
<feature type="region of interest" description="Disordered" evidence="1">
    <location>
        <begin position="83"/>
        <end position="117"/>
    </location>
</feature>
<comment type="caution">
    <text evidence="2">The sequence shown here is derived from an EMBL/GenBank/DDBJ whole genome shotgun (WGS) entry which is preliminary data.</text>
</comment>
<gene>
    <name evidence="2" type="ORF">M8C21_025068</name>
</gene>
<name>A0AAD5C4C7_AMBAR</name>
<dbReference type="AlphaFoldDB" id="A0AAD5C4C7"/>
<organism evidence="2 3">
    <name type="scientific">Ambrosia artemisiifolia</name>
    <name type="common">Common ragweed</name>
    <dbReference type="NCBI Taxonomy" id="4212"/>
    <lineage>
        <taxon>Eukaryota</taxon>
        <taxon>Viridiplantae</taxon>
        <taxon>Streptophyta</taxon>
        <taxon>Embryophyta</taxon>
        <taxon>Tracheophyta</taxon>
        <taxon>Spermatophyta</taxon>
        <taxon>Magnoliopsida</taxon>
        <taxon>eudicotyledons</taxon>
        <taxon>Gunneridae</taxon>
        <taxon>Pentapetalae</taxon>
        <taxon>asterids</taxon>
        <taxon>campanulids</taxon>
        <taxon>Asterales</taxon>
        <taxon>Asteraceae</taxon>
        <taxon>Asteroideae</taxon>
        <taxon>Heliantheae alliance</taxon>
        <taxon>Heliantheae</taxon>
        <taxon>Ambrosia</taxon>
    </lineage>
</organism>
<reference evidence="2" key="1">
    <citation type="submission" date="2022-06" db="EMBL/GenBank/DDBJ databases">
        <title>Uncovering the hologenomic basis of an extraordinary plant invasion.</title>
        <authorList>
            <person name="Bieker V.C."/>
            <person name="Martin M.D."/>
            <person name="Gilbert T."/>
            <person name="Hodgins K."/>
            <person name="Battlay P."/>
            <person name="Petersen B."/>
            <person name="Wilson J."/>
        </authorList>
    </citation>
    <scope>NUCLEOTIDE SEQUENCE</scope>
    <source>
        <strain evidence="2">AA19_3_7</strain>
        <tissue evidence="2">Leaf</tissue>
    </source>
</reference>
<evidence type="ECO:0000313" key="2">
    <source>
        <dbReference type="EMBL" id="KAI7734540.1"/>
    </source>
</evidence>
<dbReference type="PANTHER" id="PTHR33738">
    <property type="entry name" value="EMB|CAB82975.1"/>
    <property type="match status" value="1"/>
</dbReference>
<dbReference type="PANTHER" id="PTHR33738:SF21">
    <property type="entry name" value="TPRXL"/>
    <property type="match status" value="1"/>
</dbReference>
<feature type="region of interest" description="Disordered" evidence="1">
    <location>
        <begin position="1"/>
        <end position="70"/>
    </location>
</feature>
<keyword evidence="3" id="KW-1185">Reference proteome</keyword>
<dbReference type="Proteomes" id="UP001206925">
    <property type="component" value="Unassembled WGS sequence"/>
</dbReference>